<dbReference type="Gene3D" id="4.10.240.10">
    <property type="entry name" value="Zn(2)-C6 fungal-type DNA-binding domain"/>
    <property type="match status" value="1"/>
</dbReference>
<dbReference type="AlphaFoldDB" id="A0A0A1TD73"/>
<feature type="compositionally biased region" description="Basic and acidic residues" evidence="7">
    <location>
        <begin position="197"/>
        <end position="206"/>
    </location>
</feature>
<dbReference type="InterPro" id="IPR013087">
    <property type="entry name" value="Znf_C2H2_type"/>
</dbReference>
<feature type="compositionally biased region" description="Basic residues" evidence="7">
    <location>
        <begin position="38"/>
        <end position="52"/>
    </location>
</feature>
<keyword evidence="5" id="KW-0539">Nucleus</keyword>
<organism evidence="10 11">
    <name type="scientific">[Torrubiella] hemipterigena</name>
    <dbReference type="NCBI Taxonomy" id="1531966"/>
    <lineage>
        <taxon>Eukaryota</taxon>
        <taxon>Fungi</taxon>
        <taxon>Dikarya</taxon>
        <taxon>Ascomycota</taxon>
        <taxon>Pezizomycotina</taxon>
        <taxon>Sordariomycetes</taxon>
        <taxon>Hypocreomycetidae</taxon>
        <taxon>Hypocreales</taxon>
        <taxon>Clavicipitaceae</taxon>
        <taxon>Clavicipitaceae incertae sedis</taxon>
        <taxon>'Torrubiella' clade</taxon>
    </lineage>
</organism>
<dbReference type="STRING" id="1531966.A0A0A1TD73"/>
<name>A0A0A1TD73_9HYPO</name>
<dbReference type="Pfam" id="PF00096">
    <property type="entry name" value="zf-C2H2"/>
    <property type="match status" value="2"/>
</dbReference>
<dbReference type="HOGENOM" id="CLU_003487_0_1_1"/>
<keyword evidence="6" id="KW-0863">Zinc-finger</keyword>
<feature type="compositionally biased region" description="Polar residues" evidence="7">
    <location>
        <begin position="310"/>
        <end position="326"/>
    </location>
</feature>
<feature type="region of interest" description="Disordered" evidence="7">
    <location>
        <begin position="197"/>
        <end position="248"/>
    </location>
</feature>
<dbReference type="Pfam" id="PF00172">
    <property type="entry name" value="Zn_clus"/>
    <property type="match status" value="1"/>
</dbReference>
<keyword evidence="1" id="KW-0479">Metal-binding</keyword>
<feature type="region of interest" description="Disordered" evidence="7">
    <location>
        <begin position="139"/>
        <end position="165"/>
    </location>
</feature>
<evidence type="ECO:0000256" key="2">
    <source>
        <dbReference type="ARBA" id="ARBA00022833"/>
    </source>
</evidence>
<dbReference type="SMART" id="SM00355">
    <property type="entry name" value="ZnF_C2H2"/>
    <property type="match status" value="2"/>
</dbReference>
<dbReference type="SUPFAM" id="SSF57701">
    <property type="entry name" value="Zn2/Cys6 DNA-binding domain"/>
    <property type="match status" value="1"/>
</dbReference>
<reference evidence="10 11" key="1">
    <citation type="journal article" date="2015" name="Genome Announc.">
        <title>Draft Genome Sequence and Gene Annotation of the Entomopathogenic Fungus Verticillium hemipterigenum.</title>
        <authorList>
            <person name="Horn F."/>
            <person name="Habel A."/>
            <person name="Scharf D.H."/>
            <person name="Dworschak J."/>
            <person name="Brakhage A.A."/>
            <person name="Guthke R."/>
            <person name="Hertweck C."/>
            <person name="Linde J."/>
        </authorList>
    </citation>
    <scope>NUCLEOTIDE SEQUENCE [LARGE SCALE GENOMIC DNA]</scope>
</reference>
<dbReference type="Gene3D" id="3.30.160.60">
    <property type="entry name" value="Classic Zinc Finger"/>
    <property type="match status" value="1"/>
</dbReference>
<proteinExistence type="predicted"/>
<feature type="domain" description="Zn(2)-C6 fungal-type" evidence="8">
    <location>
        <begin position="166"/>
        <end position="193"/>
    </location>
</feature>
<feature type="domain" description="C2H2-type" evidence="9">
    <location>
        <begin position="123"/>
        <end position="150"/>
    </location>
</feature>
<evidence type="ECO:0000256" key="1">
    <source>
        <dbReference type="ARBA" id="ARBA00022723"/>
    </source>
</evidence>
<evidence type="ECO:0000256" key="6">
    <source>
        <dbReference type="PROSITE-ProRule" id="PRU00042"/>
    </source>
</evidence>
<dbReference type="CDD" id="cd00067">
    <property type="entry name" value="GAL4"/>
    <property type="match status" value="1"/>
</dbReference>
<gene>
    <name evidence="10" type="ORF">VHEMI04212</name>
</gene>
<dbReference type="InterPro" id="IPR007219">
    <property type="entry name" value="XnlR_reg_dom"/>
</dbReference>
<evidence type="ECO:0000256" key="5">
    <source>
        <dbReference type="ARBA" id="ARBA00023242"/>
    </source>
</evidence>
<feature type="compositionally biased region" description="Basic and acidic residues" evidence="7">
    <location>
        <begin position="910"/>
        <end position="923"/>
    </location>
</feature>
<dbReference type="SMART" id="SM00066">
    <property type="entry name" value="GAL4"/>
    <property type="match status" value="1"/>
</dbReference>
<keyword evidence="2" id="KW-0862">Zinc</keyword>
<dbReference type="GO" id="GO:0006351">
    <property type="term" value="P:DNA-templated transcription"/>
    <property type="evidence" value="ECO:0007669"/>
    <property type="project" value="InterPro"/>
</dbReference>
<feature type="compositionally biased region" description="Basic and acidic residues" evidence="7">
    <location>
        <begin position="139"/>
        <end position="151"/>
    </location>
</feature>
<evidence type="ECO:0000313" key="11">
    <source>
        <dbReference type="Proteomes" id="UP000039046"/>
    </source>
</evidence>
<dbReference type="GO" id="GO:0003677">
    <property type="term" value="F:DNA binding"/>
    <property type="evidence" value="ECO:0007669"/>
    <property type="project" value="InterPro"/>
</dbReference>
<dbReference type="InterPro" id="IPR036864">
    <property type="entry name" value="Zn2-C6_fun-type_DNA-bd_sf"/>
</dbReference>
<dbReference type="PROSITE" id="PS50048">
    <property type="entry name" value="ZN2_CY6_FUNGAL_2"/>
    <property type="match status" value="1"/>
</dbReference>
<feature type="region of interest" description="Disordered" evidence="7">
    <location>
        <begin position="903"/>
        <end position="923"/>
    </location>
</feature>
<keyword evidence="4" id="KW-0804">Transcription</keyword>
<dbReference type="SUPFAM" id="SSF57667">
    <property type="entry name" value="beta-beta-alpha zinc fingers"/>
    <property type="match status" value="1"/>
</dbReference>
<dbReference type="OrthoDB" id="40579at2759"/>
<dbReference type="EMBL" id="CDHN01000002">
    <property type="protein sequence ID" value="CEJ86805.1"/>
    <property type="molecule type" value="Genomic_DNA"/>
</dbReference>
<evidence type="ECO:0000256" key="4">
    <source>
        <dbReference type="ARBA" id="ARBA00023163"/>
    </source>
</evidence>
<dbReference type="PANTHER" id="PTHR47660">
    <property type="entry name" value="TRANSCRIPTION FACTOR WITH C2H2 AND ZN(2)-CYS(6) DNA BINDING DOMAIN (EUROFUNG)-RELATED-RELATED"/>
    <property type="match status" value="1"/>
</dbReference>
<feature type="region of interest" description="Disordered" evidence="7">
    <location>
        <begin position="306"/>
        <end position="353"/>
    </location>
</feature>
<evidence type="ECO:0000259" key="8">
    <source>
        <dbReference type="PROSITE" id="PS50048"/>
    </source>
</evidence>
<evidence type="ECO:0000256" key="3">
    <source>
        <dbReference type="ARBA" id="ARBA00023015"/>
    </source>
</evidence>
<accession>A0A0A1TD73</accession>
<evidence type="ECO:0000313" key="10">
    <source>
        <dbReference type="EMBL" id="CEJ86805.1"/>
    </source>
</evidence>
<dbReference type="PROSITE" id="PS00463">
    <property type="entry name" value="ZN2_CY6_FUNGAL_1"/>
    <property type="match status" value="1"/>
</dbReference>
<evidence type="ECO:0000259" key="9">
    <source>
        <dbReference type="PROSITE" id="PS50157"/>
    </source>
</evidence>
<dbReference type="InterPro" id="IPR001138">
    <property type="entry name" value="Zn2Cys6_DnaBD"/>
</dbReference>
<dbReference type="Proteomes" id="UP000039046">
    <property type="component" value="Unassembled WGS sequence"/>
</dbReference>
<dbReference type="PROSITE" id="PS50157">
    <property type="entry name" value="ZINC_FINGER_C2H2_2"/>
    <property type="match status" value="2"/>
</dbReference>
<keyword evidence="11" id="KW-1185">Reference proteome</keyword>
<keyword evidence="3" id="KW-0805">Transcription regulation</keyword>
<dbReference type="PANTHER" id="PTHR47660:SF2">
    <property type="entry name" value="TRANSCRIPTION FACTOR WITH C2H2 AND ZN(2)-CYS(6) DNA BINDING DOMAIN (EUROFUNG)"/>
    <property type="match status" value="1"/>
</dbReference>
<feature type="compositionally biased region" description="Low complexity" evidence="7">
    <location>
        <begin position="329"/>
        <end position="339"/>
    </location>
</feature>
<feature type="domain" description="C2H2-type" evidence="9">
    <location>
        <begin position="95"/>
        <end position="122"/>
    </location>
</feature>
<dbReference type="InterPro" id="IPR036236">
    <property type="entry name" value="Znf_C2H2_sf"/>
</dbReference>
<feature type="compositionally biased region" description="Polar residues" evidence="7">
    <location>
        <begin position="230"/>
        <end position="242"/>
    </location>
</feature>
<dbReference type="GO" id="GO:0000981">
    <property type="term" value="F:DNA-binding transcription factor activity, RNA polymerase II-specific"/>
    <property type="evidence" value="ECO:0007669"/>
    <property type="project" value="InterPro"/>
</dbReference>
<dbReference type="Pfam" id="PF04082">
    <property type="entry name" value="Fungal_trans"/>
    <property type="match status" value="1"/>
</dbReference>
<protein>
    <submittedName>
        <fullName evidence="10">Uncharacterized protein</fullName>
    </submittedName>
</protein>
<evidence type="ECO:0000256" key="7">
    <source>
        <dbReference type="SAM" id="MobiDB-lite"/>
    </source>
</evidence>
<feature type="region of interest" description="Disordered" evidence="7">
    <location>
        <begin position="20"/>
        <end position="57"/>
    </location>
</feature>
<sequence>MPGSFAPTGIDILCDAAHSERAMSTSTNGDARPPTAQHNHHHGSHSNSHHVKKSDSISSIASTATQIAARKAVAATTGGPVVPAKRKPSPSGSSHVCPICQRVYERADHLSRHLRSHVNARQYECTRCPKRFNRADLLSRHEATHDRESSRRGRSSHRRGDRATEACHNCAASKAKCDDVKPCSRCVSKDIVCESTSRRAEPRRSLENGSATPMSDVSPARSVVSGEYPQGQNYVSEQSSRYSGAVSDSHRLGRFAEDQSNRSLPLRHPEDLEDPLDKLLFETQRVPFRDQPLKWPTRLDRLMLPKWNSHGRSSPSNRSYTTSEGHTNGRGSSSGSTNGPYKPNGISMLLGPDTTFQPPMVRANEPAKIHYLVLTSCERDAVYALFLERQQGRVKGFPSLETLNELLREGAHSTASGVRNLLHMPSLHASTTSTELVAALIANSANSYVDPEVHKFGHMLAKAVAAEILHKLSSSGPSSIDLEAAQAAVLCVEICFWSGSQREMEQAETITNLLIHKLRRAGKLSFSTDPLDAFPLPTDLPPVVETKWQHSVRRELYKRLVLRLYALDVQASIIATNAPSIPFRDLTFSLPTSRELWEADSAPSWRKTALASPLRPRRLPRVSDIMEGLGLASRREVDPHDEDLSTWAMLNGWYGLVISYRETLRSHYPGARGLANSWDSNHAPVSIQSQYTDLYRDLSSFSRYMNGPEGGIELLLQVELLQMLLHVPSDELQDAAGRSGAEPIDRAMKQIQVEWRDTKVARAALRHAGQVLRYAKELPPCRLTDFRAMTVYFAGLTMWLYTLLIGPIQVGGLRTNGSSPAEHSGIVYMDGDDEFGIKGFIEKDGTPAVRWESSAGSELHHGQVHILDVVRGVLRNSFSKEGGLVPPLVESLDTFLMQVKLEHHARHSSRHDGQYDGRRNSSH</sequence>
<dbReference type="GO" id="GO:0008270">
    <property type="term" value="F:zinc ion binding"/>
    <property type="evidence" value="ECO:0007669"/>
    <property type="project" value="UniProtKB-KW"/>
</dbReference>
<dbReference type="PROSITE" id="PS00028">
    <property type="entry name" value="ZINC_FINGER_C2H2_1"/>
    <property type="match status" value="2"/>
</dbReference>